<dbReference type="Pfam" id="PF02325">
    <property type="entry name" value="CCB3_YggT"/>
    <property type="match status" value="2"/>
</dbReference>
<feature type="transmembrane region" description="Helical" evidence="2">
    <location>
        <begin position="71"/>
        <end position="90"/>
    </location>
</feature>
<gene>
    <name evidence="3" type="ORF">NYR02_07845</name>
</gene>
<keyword evidence="2" id="KW-1133">Transmembrane helix</keyword>
<accession>A0A9X2WEF9</accession>
<dbReference type="Proteomes" id="UP001147830">
    <property type="component" value="Unassembled WGS sequence"/>
</dbReference>
<feature type="transmembrane region" description="Helical" evidence="2">
    <location>
        <begin position="161"/>
        <end position="182"/>
    </location>
</feature>
<dbReference type="EMBL" id="JAOANI010000015">
    <property type="protein sequence ID" value="MCT7358926.1"/>
    <property type="molecule type" value="Genomic_DNA"/>
</dbReference>
<dbReference type="PANTHER" id="PTHR33219:SF14">
    <property type="entry name" value="PROTEIN COFACTOR ASSEMBLY OF COMPLEX C SUBUNIT B CCB3, CHLOROPLASTIC-RELATED"/>
    <property type="match status" value="1"/>
</dbReference>
<evidence type="ECO:0000256" key="2">
    <source>
        <dbReference type="SAM" id="Phobius"/>
    </source>
</evidence>
<name>A0A9X2WEF9_9GAMM</name>
<dbReference type="AlphaFoldDB" id="A0A9X2WEF9"/>
<evidence type="ECO:0000256" key="1">
    <source>
        <dbReference type="ARBA" id="ARBA00010894"/>
    </source>
</evidence>
<organism evidence="3 4">
    <name type="scientific">Thalassolituus pacificus</name>
    <dbReference type="NCBI Taxonomy" id="2975440"/>
    <lineage>
        <taxon>Bacteria</taxon>
        <taxon>Pseudomonadati</taxon>
        <taxon>Pseudomonadota</taxon>
        <taxon>Gammaproteobacteria</taxon>
        <taxon>Oceanospirillales</taxon>
        <taxon>Oceanospirillaceae</taxon>
        <taxon>Thalassolituus</taxon>
    </lineage>
</organism>
<dbReference type="InterPro" id="IPR003425">
    <property type="entry name" value="CCB3/YggT"/>
</dbReference>
<evidence type="ECO:0000313" key="3">
    <source>
        <dbReference type="EMBL" id="MCT7358926.1"/>
    </source>
</evidence>
<evidence type="ECO:0000313" key="4">
    <source>
        <dbReference type="Proteomes" id="UP001147830"/>
    </source>
</evidence>
<reference evidence="3" key="1">
    <citation type="journal article" date="2022" name="Front. Microbiol.">
        <title>Genome-based taxonomic rearrangement of Oceanobacter-related bacteria including the description of Thalassolituus hydrocarbonoclasticus sp. nov. and Thalassolituus pacificus sp. nov. and emended description of the genus Thalassolituus.</title>
        <authorList>
            <person name="Dong C."/>
            <person name="Wei L."/>
            <person name="Wang J."/>
            <person name="Lai Q."/>
            <person name="Huang Z."/>
            <person name="Shao Z."/>
        </authorList>
    </citation>
    <scope>NUCLEOTIDE SEQUENCE</scope>
    <source>
        <strain evidence="3">59MF3M-4</strain>
    </source>
</reference>
<dbReference type="PANTHER" id="PTHR33219">
    <property type="entry name" value="YLMG HOMOLOG PROTEIN 2, CHLOROPLASTIC"/>
    <property type="match status" value="1"/>
</dbReference>
<feature type="transmembrane region" description="Helical" evidence="2">
    <location>
        <begin position="7"/>
        <end position="29"/>
    </location>
</feature>
<keyword evidence="4" id="KW-1185">Reference proteome</keyword>
<comment type="caution">
    <text evidence="3">The sequence shown here is derived from an EMBL/GenBank/DDBJ whole genome shotgun (WGS) entry which is preliminary data.</text>
</comment>
<protein>
    <submittedName>
        <fullName evidence="3">YggT family protein</fullName>
    </submittedName>
</protein>
<sequence length="195" mass="21451">MSPFSQVGLLLINTIGSMALFIIILRFLLQLVRADFYNPISQFLVKATNPVLIPLRRIIPGFGGLDVASLVLAYVVQALLFAAIFMFAGYGLPWANILLWAPVGLFALLLNIYFWGLVITVIASWIAPGSYNPALILINQILEPVVRPIRKMMPDMGGLDLSPILVFLAIKIVEIMLLGPLVQMLQIPRGLIIGL</sequence>
<keyword evidence="2" id="KW-0812">Transmembrane</keyword>
<keyword evidence="2" id="KW-0472">Membrane</keyword>
<comment type="similarity">
    <text evidence="1">Belongs to the YggT family.</text>
</comment>
<proteinExistence type="inferred from homology"/>
<dbReference type="RefSeq" id="WP_145467864.1">
    <property type="nucleotide sequence ID" value="NZ_JAOANI010000015.1"/>
</dbReference>
<feature type="transmembrane region" description="Helical" evidence="2">
    <location>
        <begin position="97"/>
        <end position="127"/>
    </location>
</feature>
<reference evidence="3" key="2">
    <citation type="submission" date="2022-08" db="EMBL/GenBank/DDBJ databases">
        <authorList>
            <person name="Dong C."/>
        </authorList>
    </citation>
    <scope>NUCLEOTIDE SEQUENCE</scope>
    <source>
        <strain evidence="3">59MF3M-4</strain>
    </source>
</reference>
<dbReference type="GO" id="GO:0016020">
    <property type="term" value="C:membrane"/>
    <property type="evidence" value="ECO:0007669"/>
    <property type="project" value="InterPro"/>
</dbReference>